<gene>
    <name evidence="2" type="ORF">DY114_01025</name>
</gene>
<feature type="transmembrane region" description="Helical" evidence="1">
    <location>
        <begin position="6"/>
        <end position="24"/>
    </location>
</feature>
<evidence type="ECO:0000313" key="2">
    <source>
        <dbReference type="EMBL" id="TPR26309.1"/>
    </source>
</evidence>
<comment type="caution">
    <text evidence="2">The sequence shown here is derived from an EMBL/GenBank/DDBJ whole genome shotgun (WGS) entry which is preliminary data.</text>
</comment>
<protein>
    <submittedName>
        <fullName evidence="2">Uncharacterized protein</fullName>
    </submittedName>
</protein>
<evidence type="ECO:0000313" key="3">
    <source>
        <dbReference type="Proteomes" id="UP000777560"/>
    </source>
</evidence>
<evidence type="ECO:0000256" key="1">
    <source>
        <dbReference type="SAM" id="Phobius"/>
    </source>
</evidence>
<proteinExistence type="predicted"/>
<dbReference type="Proteomes" id="UP000777560">
    <property type="component" value="Unassembled WGS sequence"/>
</dbReference>
<keyword evidence="3" id="KW-1185">Reference proteome</keyword>
<keyword evidence="1" id="KW-0472">Membrane</keyword>
<reference evidence="2 3" key="1">
    <citation type="submission" date="2018-08" db="EMBL/GenBank/DDBJ databases">
        <title>Comparative genomics of wild bee and flower associated Lactobacillus reveals potential adaptation to the bee host.</title>
        <authorList>
            <person name="Vuong H.Q."/>
            <person name="Mcfrederick Q.S."/>
        </authorList>
    </citation>
    <scope>NUCLEOTIDE SEQUENCE [LARGE SCALE GENOMIC DNA]</scope>
    <source>
        <strain evidence="2 3">HV_13</strain>
    </source>
</reference>
<keyword evidence="1" id="KW-0812">Transmembrane</keyword>
<dbReference type="EMBL" id="QUAV01000001">
    <property type="protein sequence ID" value="TPR26309.1"/>
    <property type="molecule type" value="Genomic_DNA"/>
</dbReference>
<dbReference type="RefSeq" id="WP_105964260.1">
    <property type="nucleotide sequence ID" value="NZ_POSO01000002.1"/>
</dbReference>
<accession>A0ABY2Z0H0</accession>
<keyword evidence="1" id="KW-1133">Transmembrane helix</keyword>
<organism evidence="2 3">
    <name type="scientific">Apilactobacillus micheneri</name>
    <dbReference type="NCBI Taxonomy" id="1899430"/>
    <lineage>
        <taxon>Bacteria</taxon>
        <taxon>Bacillati</taxon>
        <taxon>Bacillota</taxon>
        <taxon>Bacilli</taxon>
        <taxon>Lactobacillales</taxon>
        <taxon>Lactobacillaceae</taxon>
        <taxon>Apilactobacillus</taxon>
    </lineage>
</organism>
<name>A0ABY2Z0H0_9LACO</name>
<sequence>MKKRNIIFIIFLFIVLSLGGLYFVNQNKENKNLVNIYNNSNKLEKVIKNKKSIDYISHIFGDSIGNGVGNNPNIKLPDNVKKVCKLEFIQADSNDKGSFDLYDNGYAVHKDYSLGKTIVWKLSQKENNNIIKIIKDR</sequence>